<dbReference type="EMBL" id="KZ992578">
    <property type="protein sequence ID" value="RKP08691.1"/>
    <property type="molecule type" value="Genomic_DNA"/>
</dbReference>
<dbReference type="CDD" id="cd05162">
    <property type="entry name" value="PWWP"/>
    <property type="match status" value="1"/>
</dbReference>
<dbReference type="Pfam" id="PF00855">
    <property type="entry name" value="PWWP"/>
    <property type="match status" value="1"/>
</dbReference>
<protein>
    <recommendedName>
        <fullName evidence="2">PWWP domain-containing protein</fullName>
    </recommendedName>
</protein>
<accession>A0A4P9XT35</accession>
<name>A0A4P9XT35_9FUNG</name>
<organism evidence="3 4">
    <name type="scientific">Thamnocephalis sphaerospora</name>
    <dbReference type="NCBI Taxonomy" id="78915"/>
    <lineage>
        <taxon>Eukaryota</taxon>
        <taxon>Fungi</taxon>
        <taxon>Fungi incertae sedis</taxon>
        <taxon>Zoopagomycota</taxon>
        <taxon>Zoopagomycotina</taxon>
        <taxon>Zoopagomycetes</taxon>
        <taxon>Zoopagales</taxon>
        <taxon>Sigmoideomycetaceae</taxon>
        <taxon>Thamnocephalis</taxon>
    </lineage>
</organism>
<dbReference type="Gene3D" id="2.30.30.140">
    <property type="match status" value="1"/>
</dbReference>
<gene>
    <name evidence="3" type="ORF">THASP1DRAFT_29525</name>
</gene>
<feature type="compositionally biased region" description="Basic and acidic residues" evidence="1">
    <location>
        <begin position="439"/>
        <end position="468"/>
    </location>
</feature>
<evidence type="ECO:0000313" key="3">
    <source>
        <dbReference type="EMBL" id="RKP08691.1"/>
    </source>
</evidence>
<dbReference type="InterPro" id="IPR000313">
    <property type="entry name" value="PWWP_dom"/>
</dbReference>
<proteinExistence type="predicted"/>
<dbReference type="SUPFAM" id="SSF63748">
    <property type="entry name" value="Tudor/PWWP/MBT"/>
    <property type="match status" value="1"/>
</dbReference>
<dbReference type="Proteomes" id="UP000271241">
    <property type="component" value="Unassembled WGS sequence"/>
</dbReference>
<dbReference type="OrthoDB" id="641149at2759"/>
<feature type="region of interest" description="Disordered" evidence="1">
    <location>
        <begin position="311"/>
        <end position="468"/>
    </location>
</feature>
<evidence type="ECO:0000313" key="4">
    <source>
        <dbReference type="Proteomes" id="UP000271241"/>
    </source>
</evidence>
<evidence type="ECO:0000256" key="1">
    <source>
        <dbReference type="SAM" id="MobiDB-lite"/>
    </source>
</evidence>
<keyword evidence="4" id="KW-1185">Reference proteome</keyword>
<feature type="region of interest" description="Disordered" evidence="1">
    <location>
        <begin position="1"/>
        <end position="97"/>
    </location>
</feature>
<evidence type="ECO:0000259" key="2">
    <source>
        <dbReference type="Pfam" id="PF00855"/>
    </source>
</evidence>
<feature type="domain" description="PWWP" evidence="2">
    <location>
        <begin position="193"/>
        <end position="244"/>
    </location>
</feature>
<dbReference type="AlphaFoldDB" id="A0A4P9XT35"/>
<sequence length="519" mass="58147">MPSQSATWAQGRPSGWWHDQAQPPPGPPRQRTQHAPENEAHRHAGVRKSVASPSSPSSPSSGPEDESDGEWTEGKSQPAHVGPRNTQRRTVAAPRRIVTTPHIRTSQGNGRVLSIISASARTVTCANAKPRQLLRDHKLSAHMNRLLSAVVAGYPMVHGVREAEFPAIERRNEPYIGFELVFVDPLDISVRYWWPAMVVPPTQIDRFMRLPYPGTDECLVRYFEDNKFSMVKMKDIVPFTLDSEPYLHFSRNYPEFLEDTGVRKALRYLRTGILPRRFAWKGWRDMREGGRHLLPYGCAYRVAQLAHVDEPSGSFTGSDHDDDEASSVGSSSGMAYPSHATESLYGQRRKLPEDSLGSDDMVLTTRGSRNGVGAHGAGFRQHGRGRSRDDTSSVEAALSLPMTARGLPGPPRRRQKADTASAAISASGNMPPAPARAPPRRDLTRTPDEWDHIHFDESGQQRTTEEREELYRTGFARLAEMQSEYRQLKRSTRELARELFGRHETGGAITRSRRRKLVL</sequence>
<feature type="compositionally biased region" description="Low complexity" evidence="1">
    <location>
        <begin position="52"/>
        <end position="62"/>
    </location>
</feature>
<reference evidence="4" key="1">
    <citation type="journal article" date="2018" name="Nat. Microbiol.">
        <title>Leveraging single-cell genomics to expand the fungal tree of life.</title>
        <authorList>
            <person name="Ahrendt S.R."/>
            <person name="Quandt C.A."/>
            <person name="Ciobanu D."/>
            <person name="Clum A."/>
            <person name="Salamov A."/>
            <person name="Andreopoulos B."/>
            <person name="Cheng J.F."/>
            <person name="Woyke T."/>
            <person name="Pelin A."/>
            <person name="Henrissat B."/>
            <person name="Reynolds N.K."/>
            <person name="Benny G.L."/>
            <person name="Smith M.E."/>
            <person name="James T.Y."/>
            <person name="Grigoriev I.V."/>
        </authorList>
    </citation>
    <scope>NUCLEOTIDE SEQUENCE [LARGE SCALE GENOMIC DNA]</scope>
    <source>
        <strain evidence="4">RSA 1356</strain>
    </source>
</reference>